<dbReference type="EMBL" id="JAQQWN010000004">
    <property type="protein sequence ID" value="KAK8090427.1"/>
    <property type="molecule type" value="Genomic_DNA"/>
</dbReference>
<feature type="transmembrane region" description="Helical" evidence="2">
    <location>
        <begin position="94"/>
        <end position="115"/>
    </location>
</feature>
<keyword evidence="4" id="KW-1185">Reference proteome</keyword>
<feature type="compositionally biased region" description="Low complexity" evidence="1">
    <location>
        <begin position="36"/>
        <end position="47"/>
    </location>
</feature>
<protein>
    <submittedName>
        <fullName evidence="3">Uncharacterized protein</fullName>
    </submittedName>
</protein>
<keyword evidence="2" id="KW-0812">Transmembrane</keyword>
<sequence length="153" mass="16231">MVSDGSEQQTESYELQSGSQSPQLQPGSPSEPPQPTTGSTVSATAGSDPDTRSISGPLHILLNVLSSNIAPRSKTRLARAWSTLRNTCGAKGDMLLKAVATLTFLITIVALWSGVSSANDGHKAELIAEWTARKDFMEACETVSTQFIHAILC</sequence>
<dbReference type="RefSeq" id="XP_066673321.1">
    <property type="nucleotide sequence ID" value="XM_066809703.1"/>
</dbReference>
<keyword evidence="2" id="KW-1133">Transmembrane helix</keyword>
<accession>A0ABR1X4W0</accession>
<gene>
    <name evidence="3" type="ORF">PG997_005388</name>
</gene>
<feature type="region of interest" description="Disordered" evidence="1">
    <location>
        <begin position="1"/>
        <end position="54"/>
    </location>
</feature>
<proteinExistence type="predicted"/>
<keyword evidence="2" id="KW-0472">Membrane</keyword>
<dbReference type="Proteomes" id="UP001433268">
    <property type="component" value="Unassembled WGS sequence"/>
</dbReference>
<evidence type="ECO:0000313" key="4">
    <source>
        <dbReference type="Proteomes" id="UP001433268"/>
    </source>
</evidence>
<reference evidence="3 4" key="1">
    <citation type="submission" date="2023-01" db="EMBL/GenBank/DDBJ databases">
        <title>Analysis of 21 Apiospora genomes using comparative genomics revels a genus with tremendous synthesis potential of carbohydrate active enzymes and secondary metabolites.</title>
        <authorList>
            <person name="Sorensen T."/>
        </authorList>
    </citation>
    <scope>NUCLEOTIDE SEQUENCE [LARGE SCALE GENOMIC DNA]</scope>
    <source>
        <strain evidence="3 4">CBS 114990</strain>
    </source>
</reference>
<feature type="compositionally biased region" description="Polar residues" evidence="1">
    <location>
        <begin position="1"/>
        <end position="13"/>
    </location>
</feature>
<feature type="compositionally biased region" description="Low complexity" evidence="1">
    <location>
        <begin position="14"/>
        <end position="28"/>
    </location>
</feature>
<name>A0ABR1X4W0_9PEZI</name>
<evidence type="ECO:0000256" key="2">
    <source>
        <dbReference type="SAM" id="Phobius"/>
    </source>
</evidence>
<dbReference type="GeneID" id="92042763"/>
<evidence type="ECO:0000256" key="1">
    <source>
        <dbReference type="SAM" id="MobiDB-lite"/>
    </source>
</evidence>
<evidence type="ECO:0000313" key="3">
    <source>
        <dbReference type="EMBL" id="KAK8090427.1"/>
    </source>
</evidence>
<organism evidence="3 4">
    <name type="scientific">Apiospora hydei</name>
    <dbReference type="NCBI Taxonomy" id="1337664"/>
    <lineage>
        <taxon>Eukaryota</taxon>
        <taxon>Fungi</taxon>
        <taxon>Dikarya</taxon>
        <taxon>Ascomycota</taxon>
        <taxon>Pezizomycotina</taxon>
        <taxon>Sordariomycetes</taxon>
        <taxon>Xylariomycetidae</taxon>
        <taxon>Amphisphaeriales</taxon>
        <taxon>Apiosporaceae</taxon>
        <taxon>Apiospora</taxon>
    </lineage>
</organism>
<comment type="caution">
    <text evidence="3">The sequence shown here is derived from an EMBL/GenBank/DDBJ whole genome shotgun (WGS) entry which is preliminary data.</text>
</comment>